<reference evidence="2" key="1">
    <citation type="submission" date="2024-01" db="EMBL/GenBank/DDBJ databases">
        <title>First draft genome sequence data of TA4-1, the type strain of Gram-positive actinobacterium Streptomyces chiangmaiensis.</title>
        <authorList>
            <person name="Yasawong M."/>
            <person name="Nantapong N."/>
        </authorList>
    </citation>
    <scope>NUCLEOTIDE SEQUENCE</scope>
    <source>
        <strain evidence="2">TA4-1</strain>
    </source>
</reference>
<dbReference type="Proteomes" id="UP001333996">
    <property type="component" value="Unassembled WGS sequence"/>
</dbReference>
<evidence type="ECO:0000313" key="2">
    <source>
        <dbReference type="EMBL" id="MED7827397.1"/>
    </source>
</evidence>
<organism evidence="2 3">
    <name type="scientific">Streptomyces chiangmaiensis</name>
    <dbReference type="NCBI Taxonomy" id="766497"/>
    <lineage>
        <taxon>Bacteria</taxon>
        <taxon>Bacillati</taxon>
        <taxon>Actinomycetota</taxon>
        <taxon>Actinomycetes</taxon>
        <taxon>Kitasatosporales</taxon>
        <taxon>Streptomycetaceae</taxon>
        <taxon>Streptomyces</taxon>
    </lineage>
</organism>
<dbReference type="RefSeq" id="WP_329511779.1">
    <property type="nucleotide sequence ID" value="NZ_BAAAYZ010000152.1"/>
</dbReference>
<evidence type="ECO:0000256" key="1">
    <source>
        <dbReference type="SAM" id="MobiDB-lite"/>
    </source>
</evidence>
<accession>A0ABU7FTK6</accession>
<evidence type="ECO:0000313" key="3">
    <source>
        <dbReference type="Proteomes" id="UP001333996"/>
    </source>
</evidence>
<feature type="region of interest" description="Disordered" evidence="1">
    <location>
        <begin position="52"/>
        <end position="74"/>
    </location>
</feature>
<proteinExistence type="predicted"/>
<dbReference type="EMBL" id="JAYWVC010000229">
    <property type="protein sequence ID" value="MED7827397.1"/>
    <property type="molecule type" value="Genomic_DNA"/>
</dbReference>
<keyword evidence="3" id="KW-1185">Reference proteome</keyword>
<name>A0ABU7FTK6_9ACTN</name>
<protein>
    <submittedName>
        <fullName evidence="2">Uncharacterized protein</fullName>
    </submittedName>
</protein>
<comment type="caution">
    <text evidence="2">The sequence shown here is derived from an EMBL/GenBank/DDBJ whole genome shotgun (WGS) entry which is preliminary data.</text>
</comment>
<gene>
    <name evidence="2" type="ORF">VXC91_37225</name>
</gene>
<sequence>MALAVYEVDVPTTNGNGRRGVHIFTGQADSPASALRHAQEVHAAAVAAQRSGLEVPRMQPDGWGARGTRPGWEPDWSAATAGRWSVPQSFVRVCDVEA</sequence>